<dbReference type="GO" id="GO:0005886">
    <property type="term" value="C:plasma membrane"/>
    <property type="evidence" value="ECO:0007669"/>
    <property type="project" value="UniProtKB-SubCell"/>
</dbReference>
<comment type="similarity">
    <text evidence="2">Belongs to the ABC-2 integral membrane protein family.</text>
</comment>
<comment type="subcellular location">
    <subcellularLocation>
        <location evidence="1">Cell inner membrane</location>
        <topology evidence="1">Multi-pass membrane protein</topology>
    </subcellularLocation>
</comment>
<dbReference type="PANTHER" id="PTHR30413:SF8">
    <property type="entry name" value="TRANSPORT PERMEASE PROTEIN"/>
    <property type="match status" value="1"/>
</dbReference>
<feature type="transmembrane region" description="Helical" evidence="8">
    <location>
        <begin position="273"/>
        <end position="291"/>
    </location>
</feature>
<dbReference type="PANTHER" id="PTHR30413">
    <property type="entry name" value="INNER MEMBRANE TRANSPORT PERMEASE"/>
    <property type="match status" value="1"/>
</dbReference>
<evidence type="ECO:0000256" key="5">
    <source>
        <dbReference type="ARBA" id="ARBA00022692"/>
    </source>
</evidence>
<dbReference type="GO" id="GO:0140359">
    <property type="term" value="F:ABC-type transporter activity"/>
    <property type="evidence" value="ECO:0007669"/>
    <property type="project" value="InterPro"/>
</dbReference>
<dbReference type="OrthoDB" id="9789409at2"/>
<keyword evidence="11" id="KW-1185">Reference proteome</keyword>
<accession>A0A1I1DL81</accession>
<sequence length="306" mass="34208">MTETTGSTGTQALVDRHRLADVPLASPSAHQGLLEVFRRRYVLRLLVKREVQGRYEGSFLGFLWSYINPLSQFFIYWFFMGKILGASHGFENYPVHMFAGLIIVHFFTETFGAGTRSLVGNKGLIAKMSVPREMFPVATMLVSLWHVAPQILILIGVGIMEGWQPDMVGMMCAVVAVLIAMILGTALALLFSTANVFFRDFGSFVGIINNYVRFAVPMLYPFSLVRDNLPTWVTHLYLCDPVAIACLLFQRAFWVGTTADPTRSAAETLPDHLGLWTLGNLIAAVLILVVAQRVFQKFENKVPERL</sequence>
<feature type="transmembrane region" description="Helical" evidence="8">
    <location>
        <begin position="59"/>
        <end position="81"/>
    </location>
</feature>
<feature type="transmembrane region" description="Helical" evidence="8">
    <location>
        <begin position="134"/>
        <end position="155"/>
    </location>
</feature>
<keyword evidence="3" id="KW-0813">Transport</keyword>
<dbReference type="RefSeq" id="WP_091119423.1">
    <property type="nucleotide sequence ID" value="NZ_FOLB01000001.1"/>
</dbReference>
<organism evidence="10 11">
    <name type="scientific">Nocardioides terrae</name>
    <dbReference type="NCBI Taxonomy" id="574651"/>
    <lineage>
        <taxon>Bacteria</taxon>
        <taxon>Bacillati</taxon>
        <taxon>Actinomycetota</taxon>
        <taxon>Actinomycetes</taxon>
        <taxon>Propionibacteriales</taxon>
        <taxon>Nocardioidaceae</taxon>
        <taxon>Nocardioides</taxon>
    </lineage>
</organism>
<evidence type="ECO:0000313" key="10">
    <source>
        <dbReference type="EMBL" id="SFB75617.1"/>
    </source>
</evidence>
<feature type="transmembrane region" description="Helical" evidence="8">
    <location>
        <begin position="167"/>
        <end position="189"/>
    </location>
</feature>
<evidence type="ECO:0000313" key="11">
    <source>
        <dbReference type="Proteomes" id="UP000198832"/>
    </source>
</evidence>
<dbReference type="Pfam" id="PF01061">
    <property type="entry name" value="ABC2_membrane"/>
    <property type="match status" value="1"/>
</dbReference>
<gene>
    <name evidence="10" type="ORF">SAMN04487968_101336</name>
</gene>
<dbReference type="Proteomes" id="UP000198832">
    <property type="component" value="Unassembled WGS sequence"/>
</dbReference>
<keyword evidence="4" id="KW-1003">Cell membrane</keyword>
<feature type="transmembrane region" description="Helical" evidence="8">
    <location>
        <begin position="93"/>
        <end position="114"/>
    </location>
</feature>
<evidence type="ECO:0000256" key="4">
    <source>
        <dbReference type="ARBA" id="ARBA00022475"/>
    </source>
</evidence>
<dbReference type="AlphaFoldDB" id="A0A1I1DL81"/>
<feature type="transmembrane region" description="Helical" evidence="8">
    <location>
        <begin position="201"/>
        <end position="220"/>
    </location>
</feature>
<dbReference type="STRING" id="574651.SAMN04487968_101336"/>
<name>A0A1I1DL81_9ACTN</name>
<dbReference type="InterPro" id="IPR013525">
    <property type="entry name" value="ABC2_TM"/>
</dbReference>
<protein>
    <submittedName>
        <fullName evidence="10">ABC-2 type transport system permease protein</fullName>
    </submittedName>
</protein>
<dbReference type="GO" id="GO:0015920">
    <property type="term" value="P:lipopolysaccharide transport"/>
    <property type="evidence" value="ECO:0007669"/>
    <property type="project" value="TreeGrafter"/>
</dbReference>
<evidence type="ECO:0000256" key="2">
    <source>
        <dbReference type="ARBA" id="ARBA00007783"/>
    </source>
</evidence>
<keyword evidence="6 8" id="KW-1133">Transmembrane helix</keyword>
<evidence type="ECO:0000256" key="1">
    <source>
        <dbReference type="ARBA" id="ARBA00004429"/>
    </source>
</evidence>
<reference evidence="10 11" key="1">
    <citation type="submission" date="2016-10" db="EMBL/GenBank/DDBJ databases">
        <authorList>
            <person name="de Groot N.N."/>
        </authorList>
    </citation>
    <scope>NUCLEOTIDE SEQUENCE [LARGE SCALE GENOMIC DNA]</scope>
    <source>
        <strain evidence="10 11">CGMCC 1.7056</strain>
    </source>
</reference>
<proteinExistence type="inferred from homology"/>
<feature type="domain" description="ABC-2 type transporter transmembrane" evidence="9">
    <location>
        <begin position="43"/>
        <end position="245"/>
    </location>
</feature>
<dbReference type="EMBL" id="FOLB01000001">
    <property type="protein sequence ID" value="SFB75617.1"/>
    <property type="molecule type" value="Genomic_DNA"/>
</dbReference>
<evidence type="ECO:0000256" key="7">
    <source>
        <dbReference type="ARBA" id="ARBA00023136"/>
    </source>
</evidence>
<evidence type="ECO:0000259" key="9">
    <source>
        <dbReference type="Pfam" id="PF01061"/>
    </source>
</evidence>
<keyword evidence="7 8" id="KW-0472">Membrane</keyword>
<evidence type="ECO:0000256" key="6">
    <source>
        <dbReference type="ARBA" id="ARBA00022989"/>
    </source>
</evidence>
<keyword evidence="5 8" id="KW-0812">Transmembrane</keyword>
<evidence type="ECO:0000256" key="3">
    <source>
        <dbReference type="ARBA" id="ARBA00022448"/>
    </source>
</evidence>
<evidence type="ECO:0000256" key="8">
    <source>
        <dbReference type="SAM" id="Phobius"/>
    </source>
</evidence>